<name>A0ABX9DZ81_9PSEU</name>
<evidence type="ECO:0000313" key="3">
    <source>
        <dbReference type="Proteomes" id="UP000248714"/>
    </source>
</evidence>
<protein>
    <submittedName>
        <fullName evidence="2">Uncharacterized protein</fullName>
    </submittedName>
</protein>
<comment type="caution">
    <text evidence="2">The sequence shown here is derived from an EMBL/GenBank/DDBJ whole genome shotgun (WGS) entry which is preliminary data.</text>
</comment>
<keyword evidence="3" id="KW-1185">Reference proteome</keyword>
<sequence length="425" mass="46872">MQSPFASTRTADSPRIEVDYSRRHVKWGLTGGDVSNRWFARTVPWFDQIGVLDYASSNYPAPQRPTAKTSGPFPVYGDPLIVRPDLASVFWRAGSVLCAAPIRRGRVDFDDATPVWWPRAGADHDELTVIEHNLAQCSALPTVDPPLHVVQVDRSGRLSLSFLLADADGSPVIGPTPRHYQPWINPERLEAAAERGVAGFAAMWEARLGEPSEDGIWRFVPPAEVLDTLTGLGFTVTGAAAEQPGLVAAFDAARGSQWATGWYGGTRLLSLARFERGRYGRDGQYDVHEPGYRRIAADEDDGWYGMLARGDVETLPPARQVRMVSAFRSVTVPAGTVALHEPVLISGPLPVLDHEVNWSASCRRCGVPLSSGEVGEFEFTPYVHELSAFLHHRGPEALWCPAHPSTDRRRPHAPVCQPVERRRHR</sequence>
<dbReference type="RefSeq" id="WP_112231995.1">
    <property type="nucleotide sequence ID" value="NZ_QLTT01000014.1"/>
</dbReference>
<gene>
    <name evidence="2" type="ORF">C8D87_114134</name>
</gene>
<evidence type="ECO:0000313" key="2">
    <source>
        <dbReference type="EMBL" id="RAS59522.1"/>
    </source>
</evidence>
<accession>A0ABX9DZ81</accession>
<proteinExistence type="predicted"/>
<dbReference type="EMBL" id="QLTT01000014">
    <property type="protein sequence ID" value="RAS59522.1"/>
    <property type="molecule type" value="Genomic_DNA"/>
</dbReference>
<evidence type="ECO:0000256" key="1">
    <source>
        <dbReference type="SAM" id="MobiDB-lite"/>
    </source>
</evidence>
<dbReference type="Proteomes" id="UP000248714">
    <property type="component" value="Unassembled WGS sequence"/>
</dbReference>
<feature type="region of interest" description="Disordered" evidence="1">
    <location>
        <begin position="405"/>
        <end position="425"/>
    </location>
</feature>
<organism evidence="2 3">
    <name type="scientific">Lentzea atacamensis</name>
    <dbReference type="NCBI Taxonomy" id="531938"/>
    <lineage>
        <taxon>Bacteria</taxon>
        <taxon>Bacillati</taxon>
        <taxon>Actinomycetota</taxon>
        <taxon>Actinomycetes</taxon>
        <taxon>Pseudonocardiales</taxon>
        <taxon>Pseudonocardiaceae</taxon>
        <taxon>Lentzea</taxon>
    </lineage>
</organism>
<reference evidence="2 3" key="1">
    <citation type="submission" date="2018-06" db="EMBL/GenBank/DDBJ databases">
        <title>Genomic Encyclopedia of Type Strains, Phase IV (KMG-IV): sequencing the most valuable type-strain genomes for metagenomic binning, comparative biology and taxonomic classification.</title>
        <authorList>
            <person name="Goeker M."/>
        </authorList>
    </citation>
    <scope>NUCLEOTIDE SEQUENCE [LARGE SCALE GENOMIC DNA]</scope>
    <source>
        <strain evidence="2 3">DSM 45479</strain>
    </source>
</reference>